<accession>A0A4Q9QN87</accession>
<evidence type="ECO:0000313" key="6">
    <source>
        <dbReference type="Proteomes" id="UP000292302"/>
    </source>
</evidence>
<reference evidence="5 6" key="1">
    <citation type="submission" date="2018-06" db="EMBL/GenBank/DDBJ databases">
        <title>Three novel Pseudomonas species isolated from symptomatic oak.</title>
        <authorList>
            <person name="Bueno-Gonzalez V."/>
            <person name="Brady C."/>
        </authorList>
    </citation>
    <scope>NUCLEOTIDE SEQUENCE [LARGE SCALE GENOMIC DNA]</scope>
    <source>
        <strain evidence="5 6">P9A</strain>
    </source>
</reference>
<dbReference type="Gene3D" id="3.40.710.10">
    <property type="entry name" value="DD-peptidase/beta-lactamase superfamily"/>
    <property type="match status" value="1"/>
</dbReference>
<feature type="domain" description="Beta-lactamase class A catalytic" evidence="4">
    <location>
        <begin position="48"/>
        <end position="317"/>
    </location>
</feature>
<sequence length="351" mass="38250">MKVLLAGIIIGCAAVSLWLWATPQRDARFDALQQRLGELDEASPGQLGVYLLRPADGRELRYHADRPWYLGSATKAAIAIAVLQEIDDGKLQLDQQIVLEESDRVDGSGGLVWEDAGASYSVSELIREMLQESDNTAADMLIRAAGEDQINGRISKAAGNGFGQVTTLLKVRHELYGHLHPAARSLENNHIVEIAAAPLGPLRVEAVANALELKTDQLDNRDLDEAYRRYYDSGLNSATLIAYGQLLGKLVSGDLLSRESQERLYDIMGLDSYDAYRLEAGLAKDLPFIQKTGTQQHRACHIGVANPQDENALVIVACAEGLDENDEAGKLFEQVGEAIQELLLTSATTEA</sequence>
<name>A0A4Q9QN87_9GAMM</name>
<dbReference type="PANTHER" id="PTHR35333">
    <property type="entry name" value="BETA-LACTAMASE"/>
    <property type="match status" value="1"/>
</dbReference>
<evidence type="ECO:0000256" key="2">
    <source>
        <dbReference type="ARBA" id="ARBA00009009"/>
    </source>
</evidence>
<proteinExistence type="inferred from homology"/>
<dbReference type="EC" id="3.5.2.6" evidence="3"/>
<dbReference type="OrthoDB" id="9784149at2"/>
<comment type="caution">
    <text evidence="5">The sequence shown here is derived from an EMBL/GenBank/DDBJ whole genome shotgun (WGS) entry which is preliminary data.</text>
</comment>
<evidence type="ECO:0000313" key="5">
    <source>
        <dbReference type="EMBL" id="TBU81159.1"/>
    </source>
</evidence>
<dbReference type="GO" id="GO:0008800">
    <property type="term" value="F:beta-lactamase activity"/>
    <property type="evidence" value="ECO:0007669"/>
    <property type="project" value="UniProtKB-EC"/>
</dbReference>
<dbReference type="SUPFAM" id="SSF56601">
    <property type="entry name" value="beta-lactamase/transpeptidase-like"/>
    <property type="match status" value="1"/>
</dbReference>
<keyword evidence="6" id="KW-1185">Reference proteome</keyword>
<evidence type="ECO:0000256" key="3">
    <source>
        <dbReference type="ARBA" id="ARBA00012865"/>
    </source>
</evidence>
<evidence type="ECO:0000256" key="1">
    <source>
        <dbReference type="ARBA" id="ARBA00001526"/>
    </source>
</evidence>
<dbReference type="InterPro" id="IPR012338">
    <property type="entry name" value="Beta-lactam/transpept-like"/>
</dbReference>
<evidence type="ECO:0000259" key="4">
    <source>
        <dbReference type="Pfam" id="PF13354"/>
    </source>
</evidence>
<dbReference type="GO" id="GO:0046677">
    <property type="term" value="P:response to antibiotic"/>
    <property type="evidence" value="ECO:0007669"/>
    <property type="project" value="InterPro"/>
</dbReference>
<comment type="catalytic activity">
    <reaction evidence="1">
        <text>a beta-lactam + H2O = a substituted beta-amino acid</text>
        <dbReference type="Rhea" id="RHEA:20401"/>
        <dbReference type="ChEBI" id="CHEBI:15377"/>
        <dbReference type="ChEBI" id="CHEBI:35627"/>
        <dbReference type="ChEBI" id="CHEBI:140347"/>
        <dbReference type="EC" id="3.5.2.6"/>
    </reaction>
</comment>
<dbReference type="InterPro" id="IPR000871">
    <property type="entry name" value="Beta-lactam_class-A"/>
</dbReference>
<dbReference type="Proteomes" id="UP000292302">
    <property type="component" value="Unassembled WGS sequence"/>
</dbReference>
<dbReference type="InterPro" id="IPR045155">
    <property type="entry name" value="Beta-lactam_cat"/>
</dbReference>
<organism evidence="5 6">
    <name type="scientific">Phytopseudomonas daroniae</name>
    <dbReference type="NCBI Taxonomy" id="2487519"/>
    <lineage>
        <taxon>Bacteria</taxon>
        <taxon>Pseudomonadati</taxon>
        <taxon>Pseudomonadota</taxon>
        <taxon>Gammaproteobacteria</taxon>
        <taxon>Pseudomonadales</taxon>
        <taxon>Pseudomonadaceae</taxon>
        <taxon>Phytopseudomonas</taxon>
    </lineage>
</organism>
<dbReference type="EMBL" id="QJUI01000006">
    <property type="protein sequence ID" value="TBU81159.1"/>
    <property type="molecule type" value="Genomic_DNA"/>
</dbReference>
<protein>
    <recommendedName>
        <fullName evidence="3">beta-lactamase</fullName>
        <ecNumber evidence="3">3.5.2.6</ecNumber>
    </recommendedName>
</protein>
<dbReference type="PANTHER" id="PTHR35333:SF3">
    <property type="entry name" value="BETA-LACTAMASE-TYPE TRANSPEPTIDASE FOLD CONTAINING PROTEIN"/>
    <property type="match status" value="1"/>
</dbReference>
<dbReference type="RefSeq" id="WP_131179616.1">
    <property type="nucleotide sequence ID" value="NZ_QJUI01000006.1"/>
</dbReference>
<comment type="similarity">
    <text evidence="2">Belongs to the class-A beta-lactamase family.</text>
</comment>
<dbReference type="AlphaFoldDB" id="A0A4Q9QN87"/>
<dbReference type="Pfam" id="PF13354">
    <property type="entry name" value="Beta-lactamase2"/>
    <property type="match status" value="1"/>
</dbReference>
<dbReference type="GO" id="GO:0030655">
    <property type="term" value="P:beta-lactam antibiotic catabolic process"/>
    <property type="evidence" value="ECO:0007669"/>
    <property type="project" value="InterPro"/>
</dbReference>
<gene>
    <name evidence="5" type="ORF">DNK06_08585</name>
</gene>
<keyword evidence="5" id="KW-0378">Hydrolase</keyword>